<dbReference type="PANTHER" id="PTHR32089">
    <property type="entry name" value="METHYL-ACCEPTING CHEMOTAXIS PROTEIN MCPB"/>
    <property type="match status" value="1"/>
</dbReference>
<dbReference type="InterPro" id="IPR004089">
    <property type="entry name" value="MCPsignal_dom"/>
</dbReference>
<sequence>MKSLTLRTRFILGFLTSGLFIIIPSGSLALWTVRDFAQTENRRELMVLARLGASALDGDAHSLIAPGDEETERYRSMVQTLRRYQSQSGLAYFYTYVPHESDPTKVRFVLDSDSEDPAAIGEEYEATPEMLEALKGVEAASEDPFTDRWGTFVTGAAPIRDSSGKVVAAVGADLPYETVRRIQITMIVLVGGACAVALLCSVGFAVIASRTVMKPVHDTVLRMDAIAKNSGDLTIRMPVNTNDEMGDLARKTNELIANVASIVKLIRFTSTQIGSSSEKMQGLLDEAASATEVIAQSMEELTAESASSDARLHDGMQSVKELSRSVDVLTAESTAIHRLRSQAQSSADEGLKSIAELSAHTDAGTKIGTDVVQAVSKLETKSDEIVRIIDVITEITSRTNLLALNAAIEAARAGEAGRGFAVVAEEIGKLADSTTVSAKEISNHIQEVRTSTDAAARELSHLVGTIREQVAFVDRSQESFRRIADIVREIGVSLDRMKEGIEHTSGVRNEVLSVMDSISRSSEVFVSTIEEVQASAQEQHRTASSIQDSMRALNELSQELTDVVKSFQV</sequence>
<evidence type="ECO:0000313" key="7">
    <source>
        <dbReference type="EMBL" id="EHQ07638.1"/>
    </source>
</evidence>
<dbReference type="GO" id="GO:0007165">
    <property type="term" value="P:signal transduction"/>
    <property type="evidence" value="ECO:0007669"/>
    <property type="project" value="UniProtKB-KW"/>
</dbReference>
<dbReference type="SUPFAM" id="SSF58104">
    <property type="entry name" value="Methyl-accepting chemotaxis protein (MCP) signaling domain"/>
    <property type="match status" value="1"/>
</dbReference>
<dbReference type="HOGENOM" id="CLU_000445_107_19_12"/>
<comment type="similarity">
    <text evidence="2">Belongs to the methyl-accepting chemotaxis (MCP) protein family.</text>
</comment>
<keyword evidence="1 3" id="KW-0807">Transducer</keyword>
<dbReference type="Pfam" id="PF00015">
    <property type="entry name" value="MCPsignal"/>
    <property type="match status" value="1"/>
</dbReference>
<reference evidence="7 8" key="1">
    <citation type="submission" date="2011-10" db="EMBL/GenBank/DDBJ databases">
        <title>The Improved High-Quality Draft genome of Leptonema illini DSM 21528.</title>
        <authorList>
            <consortium name="US DOE Joint Genome Institute (JGI-PGF)"/>
            <person name="Lucas S."/>
            <person name="Copeland A."/>
            <person name="Lapidus A."/>
            <person name="Glavina del Rio T."/>
            <person name="Dalin E."/>
            <person name="Tice H."/>
            <person name="Bruce D."/>
            <person name="Goodwin L."/>
            <person name="Pitluck S."/>
            <person name="Peters L."/>
            <person name="Mikhailova N."/>
            <person name="Held B."/>
            <person name="Kyrpides N."/>
            <person name="Mavromatis K."/>
            <person name="Ivanova N."/>
            <person name="Markowitz V."/>
            <person name="Cheng J.-F."/>
            <person name="Hugenholtz P."/>
            <person name="Woyke T."/>
            <person name="Wu D."/>
            <person name="Gronow S."/>
            <person name="Wellnitz S."/>
            <person name="Brambilla E.-M."/>
            <person name="Klenk H.-P."/>
            <person name="Eisen J.A."/>
        </authorList>
    </citation>
    <scope>NUCLEOTIDE SEQUENCE [LARGE SCALE GENOMIC DNA]</scope>
    <source>
        <strain evidence="7 8">DSM 21528</strain>
    </source>
</reference>
<evidence type="ECO:0000259" key="5">
    <source>
        <dbReference type="PROSITE" id="PS50111"/>
    </source>
</evidence>
<keyword evidence="4" id="KW-1133">Transmembrane helix</keyword>
<evidence type="ECO:0000313" key="8">
    <source>
        <dbReference type="Proteomes" id="UP000005737"/>
    </source>
</evidence>
<dbReference type="CDD" id="cd06225">
    <property type="entry name" value="HAMP"/>
    <property type="match status" value="1"/>
</dbReference>
<dbReference type="PANTHER" id="PTHR32089:SF112">
    <property type="entry name" value="LYSOZYME-LIKE PROTEIN-RELATED"/>
    <property type="match status" value="1"/>
</dbReference>
<dbReference type="STRING" id="183.GCA_002009735_04117"/>
<dbReference type="InterPro" id="IPR029151">
    <property type="entry name" value="Sensor-like_sf"/>
</dbReference>
<dbReference type="PROSITE" id="PS50885">
    <property type="entry name" value="HAMP"/>
    <property type="match status" value="1"/>
</dbReference>
<evidence type="ECO:0000259" key="6">
    <source>
        <dbReference type="PROSITE" id="PS50885"/>
    </source>
</evidence>
<feature type="domain" description="Methyl-accepting transducer" evidence="5">
    <location>
        <begin position="283"/>
        <end position="519"/>
    </location>
</feature>
<feature type="transmembrane region" description="Helical" evidence="4">
    <location>
        <begin position="184"/>
        <end position="207"/>
    </location>
</feature>
<evidence type="ECO:0000256" key="1">
    <source>
        <dbReference type="ARBA" id="ARBA00023224"/>
    </source>
</evidence>
<dbReference type="Proteomes" id="UP000005737">
    <property type="component" value="Unassembled WGS sequence"/>
</dbReference>
<dbReference type="RefSeq" id="WP_002773675.1">
    <property type="nucleotide sequence ID" value="NZ_JH597773.1"/>
</dbReference>
<dbReference type="AlphaFoldDB" id="H2CE83"/>
<protein>
    <submittedName>
        <fullName evidence="7">Methyl-accepting chemotaxis sensory transducer</fullName>
    </submittedName>
</protein>
<proteinExistence type="inferred from homology"/>
<dbReference type="PROSITE" id="PS50111">
    <property type="entry name" value="CHEMOTAXIS_TRANSDUC_2"/>
    <property type="match status" value="1"/>
</dbReference>
<keyword evidence="4" id="KW-0812">Transmembrane</keyword>
<dbReference type="GO" id="GO:0016020">
    <property type="term" value="C:membrane"/>
    <property type="evidence" value="ECO:0007669"/>
    <property type="project" value="InterPro"/>
</dbReference>
<organism evidence="7 8">
    <name type="scientific">Leptonema illini DSM 21528</name>
    <dbReference type="NCBI Taxonomy" id="929563"/>
    <lineage>
        <taxon>Bacteria</taxon>
        <taxon>Pseudomonadati</taxon>
        <taxon>Spirochaetota</taxon>
        <taxon>Spirochaetia</taxon>
        <taxon>Leptospirales</taxon>
        <taxon>Leptospiraceae</taxon>
        <taxon>Leptonema</taxon>
    </lineage>
</organism>
<dbReference type="Gene3D" id="6.10.340.10">
    <property type="match status" value="1"/>
</dbReference>
<evidence type="ECO:0000256" key="4">
    <source>
        <dbReference type="SAM" id="Phobius"/>
    </source>
</evidence>
<dbReference type="InterPro" id="IPR003660">
    <property type="entry name" value="HAMP_dom"/>
</dbReference>
<dbReference type="SUPFAM" id="SSF103190">
    <property type="entry name" value="Sensory domain-like"/>
    <property type="match status" value="1"/>
</dbReference>
<keyword evidence="8" id="KW-1185">Reference proteome</keyword>
<dbReference type="Gene3D" id="1.10.287.950">
    <property type="entry name" value="Methyl-accepting chemotaxis protein"/>
    <property type="match status" value="1"/>
</dbReference>
<evidence type="ECO:0000256" key="3">
    <source>
        <dbReference type="PROSITE-ProRule" id="PRU00284"/>
    </source>
</evidence>
<dbReference type="SMART" id="SM00283">
    <property type="entry name" value="MA"/>
    <property type="match status" value="1"/>
</dbReference>
<dbReference type="EMBL" id="JH597773">
    <property type="protein sequence ID" value="EHQ07638.1"/>
    <property type="molecule type" value="Genomic_DNA"/>
</dbReference>
<keyword evidence="4" id="KW-0472">Membrane</keyword>
<gene>
    <name evidence="7" type="ORF">Lepil_2973</name>
</gene>
<name>H2CE83_9LEPT</name>
<evidence type="ECO:0000256" key="2">
    <source>
        <dbReference type="ARBA" id="ARBA00029447"/>
    </source>
</evidence>
<feature type="domain" description="HAMP" evidence="6">
    <location>
        <begin position="210"/>
        <end position="264"/>
    </location>
</feature>
<dbReference type="SMART" id="SM00304">
    <property type="entry name" value="HAMP"/>
    <property type="match status" value="1"/>
</dbReference>
<dbReference type="Pfam" id="PF00672">
    <property type="entry name" value="HAMP"/>
    <property type="match status" value="1"/>
</dbReference>
<accession>H2CE83</accession>